<dbReference type="RefSeq" id="WP_256606728.1">
    <property type="nucleotide sequence ID" value="NZ_JANIBL010000023.1"/>
</dbReference>
<evidence type="ECO:0000313" key="7">
    <source>
        <dbReference type="EMBL" id="MCQ8117614.1"/>
    </source>
</evidence>
<dbReference type="EC" id="2.7.7.65" evidence="1"/>
<dbReference type="NCBIfam" id="TIGR00229">
    <property type="entry name" value="sensory_box"/>
    <property type="match status" value="1"/>
</dbReference>
<dbReference type="SUPFAM" id="SSF55785">
    <property type="entry name" value="PYP-like sensor domain (PAS domain)"/>
    <property type="match status" value="1"/>
</dbReference>
<dbReference type="NCBIfam" id="TIGR00254">
    <property type="entry name" value="GGDEF"/>
    <property type="match status" value="1"/>
</dbReference>
<dbReference type="CDD" id="cd00130">
    <property type="entry name" value="PAS"/>
    <property type="match status" value="1"/>
</dbReference>
<dbReference type="InterPro" id="IPR000700">
    <property type="entry name" value="PAS-assoc_C"/>
</dbReference>
<dbReference type="Proteomes" id="UP001524570">
    <property type="component" value="Unassembled WGS sequence"/>
</dbReference>
<sequence>MIESDARDIESELKAEIVRLNKVVEALMNRVEHSSTQHCSDFDQFQTTIMLESLVRARTKELEAALRENEKINRALQEAEEKFHRVLDQSLVGITMIIEDRFHYVNPKFAEIFDYEVDQLLTMGMMELISDTDQPALREVMQKALNKDLSKVSLIANAVRRNGELITVEVSGSPAIDIGGKPALIAVLADISERLQSERQVKALHEQLQYQAIHDPLTGLYNRLFLNENLERELLLAERQGYQVSVVMSDLDHFKTINDCYGHQAGDAVLKVFADIMRRHARASDLDCRYGGEEFFLVLPDTSQQTASERAELIRSALVAQPVAVADSTIAVTASFGVATYPANGLSSAALIGAADKALYAAKDAGRNRVMSSSPAIVVGFL</sequence>
<proteinExistence type="predicted"/>
<gene>
    <name evidence="7" type="ORF">NP589_09255</name>
</gene>
<evidence type="ECO:0000259" key="4">
    <source>
        <dbReference type="PROSITE" id="PS50112"/>
    </source>
</evidence>
<feature type="domain" description="PAS" evidence="4">
    <location>
        <begin position="104"/>
        <end position="148"/>
    </location>
</feature>
<dbReference type="CDD" id="cd01949">
    <property type="entry name" value="GGDEF"/>
    <property type="match status" value="1"/>
</dbReference>
<feature type="domain" description="PAC" evidence="5">
    <location>
        <begin position="152"/>
        <end position="203"/>
    </location>
</feature>
<dbReference type="InterPro" id="IPR029787">
    <property type="entry name" value="Nucleotide_cyclase"/>
</dbReference>
<protein>
    <recommendedName>
        <fullName evidence="1">diguanylate cyclase</fullName>
        <ecNumber evidence="1">2.7.7.65</ecNumber>
    </recommendedName>
</protein>
<keyword evidence="8" id="KW-1185">Reference proteome</keyword>
<organism evidence="7 8">
    <name type="scientific">Methylomonas rosea</name>
    <dbReference type="NCBI Taxonomy" id="2952227"/>
    <lineage>
        <taxon>Bacteria</taxon>
        <taxon>Pseudomonadati</taxon>
        <taxon>Pseudomonadota</taxon>
        <taxon>Gammaproteobacteria</taxon>
        <taxon>Methylococcales</taxon>
        <taxon>Methylococcaceae</taxon>
        <taxon>Methylomonas</taxon>
    </lineage>
</organism>
<dbReference type="SMART" id="SM00267">
    <property type="entry name" value="GGDEF"/>
    <property type="match status" value="1"/>
</dbReference>
<dbReference type="EMBL" id="JANIBL010000023">
    <property type="protein sequence ID" value="MCQ8117614.1"/>
    <property type="molecule type" value="Genomic_DNA"/>
</dbReference>
<keyword evidence="3" id="KW-0175">Coiled coil</keyword>
<dbReference type="PANTHER" id="PTHR45138:SF9">
    <property type="entry name" value="DIGUANYLATE CYCLASE DGCM-RELATED"/>
    <property type="match status" value="1"/>
</dbReference>
<dbReference type="InterPro" id="IPR013655">
    <property type="entry name" value="PAS_fold_3"/>
</dbReference>
<name>A0ABT1TS58_9GAMM</name>
<dbReference type="Gene3D" id="3.30.450.20">
    <property type="entry name" value="PAS domain"/>
    <property type="match status" value="1"/>
</dbReference>
<dbReference type="PANTHER" id="PTHR45138">
    <property type="entry name" value="REGULATORY COMPONENTS OF SENSORY TRANSDUCTION SYSTEM"/>
    <property type="match status" value="1"/>
</dbReference>
<dbReference type="InterPro" id="IPR000160">
    <property type="entry name" value="GGDEF_dom"/>
</dbReference>
<dbReference type="PROSITE" id="PS50112">
    <property type="entry name" value="PAS"/>
    <property type="match status" value="1"/>
</dbReference>
<dbReference type="InterPro" id="IPR050469">
    <property type="entry name" value="Diguanylate_Cyclase"/>
</dbReference>
<evidence type="ECO:0000259" key="5">
    <source>
        <dbReference type="PROSITE" id="PS50113"/>
    </source>
</evidence>
<dbReference type="Gene3D" id="3.30.70.270">
    <property type="match status" value="1"/>
</dbReference>
<feature type="domain" description="GGDEF" evidence="6">
    <location>
        <begin position="242"/>
        <end position="375"/>
    </location>
</feature>
<evidence type="ECO:0000256" key="3">
    <source>
        <dbReference type="SAM" id="Coils"/>
    </source>
</evidence>
<comment type="catalytic activity">
    <reaction evidence="2">
        <text>2 GTP = 3',3'-c-di-GMP + 2 diphosphate</text>
        <dbReference type="Rhea" id="RHEA:24898"/>
        <dbReference type="ChEBI" id="CHEBI:33019"/>
        <dbReference type="ChEBI" id="CHEBI:37565"/>
        <dbReference type="ChEBI" id="CHEBI:58805"/>
        <dbReference type="EC" id="2.7.7.65"/>
    </reaction>
</comment>
<evidence type="ECO:0000313" key="8">
    <source>
        <dbReference type="Proteomes" id="UP001524570"/>
    </source>
</evidence>
<accession>A0ABT1TS58</accession>
<dbReference type="Pfam" id="PF08447">
    <property type="entry name" value="PAS_3"/>
    <property type="match status" value="1"/>
</dbReference>
<dbReference type="SUPFAM" id="SSF55073">
    <property type="entry name" value="Nucleotide cyclase"/>
    <property type="match status" value="1"/>
</dbReference>
<evidence type="ECO:0000259" key="6">
    <source>
        <dbReference type="PROSITE" id="PS50887"/>
    </source>
</evidence>
<dbReference type="PROSITE" id="PS50887">
    <property type="entry name" value="GGDEF"/>
    <property type="match status" value="1"/>
</dbReference>
<evidence type="ECO:0000256" key="1">
    <source>
        <dbReference type="ARBA" id="ARBA00012528"/>
    </source>
</evidence>
<evidence type="ECO:0000256" key="2">
    <source>
        <dbReference type="ARBA" id="ARBA00034247"/>
    </source>
</evidence>
<dbReference type="InterPro" id="IPR043128">
    <property type="entry name" value="Rev_trsase/Diguanyl_cyclase"/>
</dbReference>
<feature type="coiled-coil region" evidence="3">
    <location>
        <begin position="55"/>
        <end position="89"/>
    </location>
</feature>
<dbReference type="InterPro" id="IPR035965">
    <property type="entry name" value="PAS-like_dom_sf"/>
</dbReference>
<dbReference type="InterPro" id="IPR000014">
    <property type="entry name" value="PAS"/>
</dbReference>
<dbReference type="Pfam" id="PF00990">
    <property type="entry name" value="GGDEF"/>
    <property type="match status" value="1"/>
</dbReference>
<dbReference type="PROSITE" id="PS50113">
    <property type="entry name" value="PAC"/>
    <property type="match status" value="1"/>
</dbReference>
<reference evidence="7 8" key="1">
    <citation type="submission" date="2022-07" db="EMBL/GenBank/DDBJ databases">
        <title>Methylomonas rivi sp. nov., Methylomonas rosea sp. nov., Methylomonas aureus sp. nov. and Methylomonas subterranea sp. nov., four novel methanotrophs isolated from a freshwater creek and the deep terrestrial subsurface.</title>
        <authorList>
            <person name="Abin C."/>
            <person name="Sankaranarayanan K."/>
            <person name="Garner C."/>
            <person name="Sindelar R."/>
            <person name="Kotary K."/>
            <person name="Garner R."/>
            <person name="Barclay S."/>
            <person name="Lawson P."/>
            <person name="Krumholz L."/>
        </authorList>
    </citation>
    <scope>NUCLEOTIDE SEQUENCE [LARGE SCALE GENOMIC DNA]</scope>
    <source>
        <strain evidence="7 8">WSC-7</strain>
    </source>
</reference>
<comment type="caution">
    <text evidence="7">The sequence shown here is derived from an EMBL/GenBank/DDBJ whole genome shotgun (WGS) entry which is preliminary data.</text>
</comment>
<dbReference type="SMART" id="SM00091">
    <property type="entry name" value="PAS"/>
    <property type="match status" value="1"/>
</dbReference>